<dbReference type="PANTHER" id="PTHR43498">
    <property type="entry name" value="FERREDOXIN:COB-COM HETERODISULFIDE REDUCTASE SUBUNIT A"/>
    <property type="match status" value="1"/>
</dbReference>
<keyword evidence="3" id="KW-0560">Oxidoreductase</keyword>
<dbReference type="Proteomes" id="UP000004947">
    <property type="component" value="Unassembled WGS sequence"/>
</dbReference>
<accession>A6DLZ8</accession>
<dbReference type="GO" id="GO:0046872">
    <property type="term" value="F:metal ion binding"/>
    <property type="evidence" value="ECO:0007669"/>
    <property type="project" value="UniProtKB-KW"/>
</dbReference>
<keyword evidence="1" id="KW-0004">4Fe-4S</keyword>
<organism evidence="7 8">
    <name type="scientific">Lentisphaera araneosa HTCC2155</name>
    <dbReference type="NCBI Taxonomy" id="313628"/>
    <lineage>
        <taxon>Bacteria</taxon>
        <taxon>Pseudomonadati</taxon>
        <taxon>Lentisphaerota</taxon>
        <taxon>Lentisphaeria</taxon>
        <taxon>Lentisphaerales</taxon>
        <taxon>Lentisphaeraceae</taxon>
        <taxon>Lentisphaera</taxon>
    </lineage>
</organism>
<evidence type="ECO:0000313" key="7">
    <source>
        <dbReference type="EMBL" id="EDM27296.1"/>
    </source>
</evidence>
<keyword evidence="8" id="KW-1185">Reference proteome</keyword>
<dbReference type="OrthoDB" id="9759982at2"/>
<dbReference type="SUPFAM" id="SSF51905">
    <property type="entry name" value="FAD/NAD(P)-binding domain"/>
    <property type="match status" value="1"/>
</dbReference>
<comment type="caution">
    <text evidence="7">The sequence shown here is derived from an EMBL/GenBank/DDBJ whole genome shotgun (WGS) entry which is preliminary data.</text>
</comment>
<keyword evidence="2" id="KW-0479">Metal-binding</keyword>
<evidence type="ECO:0000256" key="2">
    <source>
        <dbReference type="ARBA" id="ARBA00022723"/>
    </source>
</evidence>
<evidence type="ECO:0000256" key="4">
    <source>
        <dbReference type="ARBA" id="ARBA00023004"/>
    </source>
</evidence>
<dbReference type="RefSeq" id="WP_007278905.1">
    <property type="nucleotide sequence ID" value="NZ_ABCK01000010.1"/>
</dbReference>
<dbReference type="InterPro" id="IPR039650">
    <property type="entry name" value="HdrA-like"/>
</dbReference>
<dbReference type="PANTHER" id="PTHR43498:SF1">
    <property type="entry name" value="COB--COM HETERODISULFIDE REDUCTASE IRON-SULFUR SUBUNIT A"/>
    <property type="match status" value="1"/>
</dbReference>
<evidence type="ECO:0000256" key="5">
    <source>
        <dbReference type="ARBA" id="ARBA00023014"/>
    </source>
</evidence>
<dbReference type="GO" id="GO:0051539">
    <property type="term" value="F:4 iron, 4 sulfur cluster binding"/>
    <property type="evidence" value="ECO:0007669"/>
    <property type="project" value="UniProtKB-KW"/>
</dbReference>
<dbReference type="eggNOG" id="COG1053">
    <property type="taxonomic scope" value="Bacteria"/>
</dbReference>
<sequence length="583" mass="65551">MYNVVLNENNFPREVKQADFCVVGGGMAGVCASIAAARRGLKTILIQDRSVLGGNASSEIRMWICGARGADNKEAGILEEIMLRNIYYNSEMKYTLWDDVLYGICREEENLEVIYSCSVNEVKTEGSKIRSVAAWHLTRQCWVEVQADFFADCSGDSVLRISGAETRHGREARGEFDESHAPEQADDKTMGSSILMQLREVPGHKEPFVAPPWARKFKREELESRNLTPKHNNFWWLEFGGLMDTLDDADDIRDEAMSIAYGVWGMMKNDPSGICDNWTLEWVGSLPGKRENIRYVGDHLLTQNDLEKEGRFDDRVCHGGWEMDDHHPDAIAYRGFPTIFHETPHCYGIPYRSLYSKDISNLFFAGRNISATHMAMSSTRVMGTTAVMGQAVGAAAALAFKEKTDCRGVYENHIAELQRQLIEDDQYIPWKTQALSALKIGGELTSSCDKADPLLNELERDLEGRDNGLWLKSDDSVTWSFAKVQSGGVIRLLGDSDFSRKKRMPCSDTLEDEKAKMPGQLIKSFELDLSDENGAVVETIKLELNFKRLIKIPLNTSYSKITLKNVVGWSGEAHIFSFDILSV</sequence>
<dbReference type="InterPro" id="IPR036188">
    <property type="entry name" value="FAD/NAD-bd_sf"/>
</dbReference>
<dbReference type="GO" id="GO:0016491">
    <property type="term" value="F:oxidoreductase activity"/>
    <property type="evidence" value="ECO:0007669"/>
    <property type="project" value="UniProtKB-KW"/>
</dbReference>
<dbReference type="Pfam" id="PF12831">
    <property type="entry name" value="FAD_oxidored"/>
    <property type="match status" value="1"/>
</dbReference>
<keyword evidence="5" id="KW-0411">Iron-sulfur</keyword>
<gene>
    <name evidence="7" type="ORF">LNTAR_21320</name>
</gene>
<reference evidence="7 8" key="1">
    <citation type="journal article" date="2010" name="J. Bacteriol.">
        <title>Genome sequence of Lentisphaera araneosa HTCC2155T, the type species of the order Lentisphaerales in the phylum Lentisphaerae.</title>
        <authorList>
            <person name="Thrash J.C."/>
            <person name="Cho J.C."/>
            <person name="Vergin K.L."/>
            <person name="Morris R.M."/>
            <person name="Giovannoni S.J."/>
        </authorList>
    </citation>
    <scope>NUCLEOTIDE SEQUENCE [LARGE SCALE GENOMIC DNA]</scope>
    <source>
        <strain evidence="7 8">HTCC2155</strain>
    </source>
</reference>
<evidence type="ECO:0000313" key="8">
    <source>
        <dbReference type="Proteomes" id="UP000004947"/>
    </source>
</evidence>
<evidence type="ECO:0000256" key="3">
    <source>
        <dbReference type="ARBA" id="ARBA00023002"/>
    </source>
</evidence>
<protein>
    <submittedName>
        <fullName evidence="7">Fumarate reductase/succinate dehydrogenase flavoprotein-like protein</fullName>
    </submittedName>
</protein>
<dbReference type="Gene3D" id="3.50.50.60">
    <property type="entry name" value="FAD/NAD(P)-binding domain"/>
    <property type="match status" value="1"/>
</dbReference>
<feature type="region of interest" description="Disordered" evidence="6">
    <location>
        <begin position="169"/>
        <end position="188"/>
    </location>
</feature>
<name>A6DLZ8_9BACT</name>
<evidence type="ECO:0000256" key="6">
    <source>
        <dbReference type="SAM" id="MobiDB-lite"/>
    </source>
</evidence>
<dbReference type="STRING" id="313628.LNTAR_21320"/>
<dbReference type="EMBL" id="ABCK01000010">
    <property type="protein sequence ID" value="EDM27296.1"/>
    <property type="molecule type" value="Genomic_DNA"/>
</dbReference>
<proteinExistence type="predicted"/>
<dbReference type="AlphaFoldDB" id="A6DLZ8"/>
<evidence type="ECO:0000256" key="1">
    <source>
        <dbReference type="ARBA" id="ARBA00022485"/>
    </source>
</evidence>
<keyword evidence="4" id="KW-0408">Iron</keyword>